<gene>
    <name evidence="2" type="ORF">FHR24_000139</name>
</gene>
<name>A0ABX0U6U8_9FLAO</name>
<accession>A0ABX0U6U8</accession>
<feature type="signal peptide" evidence="1">
    <location>
        <begin position="1"/>
        <end position="20"/>
    </location>
</feature>
<reference evidence="2 3" key="1">
    <citation type="submission" date="2020-03" db="EMBL/GenBank/DDBJ databases">
        <title>Genomic Encyclopedia of Type Strains, Phase IV (KMG-IV): sequencing the most valuable type-strain genomes for metagenomic binning, comparative biology and taxonomic classification.</title>
        <authorList>
            <person name="Goeker M."/>
        </authorList>
    </citation>
    <scope>NUCLEOTIDE SEQUENCE [LARGE SCALE GENOMIC DNA]</scope>
    <source>
        <strain evidence="2 3">DSM 101599</strain>
    </source>
</reference>
<dbReference type="EMBL" id="JAASQL010000001">
    <property type="protein sequence ID" value="NIJ43700.1"/>
    <property type="molecule type" value="Genomic_DNA"/>
</dbReference>
<evidence type="ECO:0000256" key="1">
    <source>
        <dbReference type="SAM" id="SignalP"/>
    </source>
</evidence>
<keyword evidence="1" id="KW-0732">Signal</keyword>
<comment type="caution">
    <text evidence="2">The sequence shown here is derived from an EMBL/GenBank/DDBJ whole genome shotgun (WGS) entry which is preliminary data.</text>
</comment>
<dbReference type="Proteomes" id="UP000745859">
    <property type="component" value="Unassembled WGS sequence"/>
</dbReference>
<proteinExistence type="predicted"/>
<evidence type="ECO:0008006" key="4">
    <source>
        <dbReference type="Google" id="ProtNLM"/>
    </source>
</evidence>
<dbReference type="PROSITE" id="PS51257">
    <property type="entry name" value="PROKAR_LIPOPROTEIN"/>
    <property type="match status" value="1"/>
</dbReference>
<sequence length="207" mass="23242">MKTRKFLNGLIGIFLLAACACTKDIINEKLPPITTTGANTFGCYIDGELLVPKDNLASWTPGTSPVSGIELLHNSLEGDSKGNLTLIGGNYKDSGGDEIYIYIYNMNEKGVYLFEEGCIPRGDFSELEVHHAVIRKMGEKNKIYLTYRDSGSITIIKYDPEKRIYSGTFSFKAVNRDDSNDIIEITEGRFDIDVIRLRKEFKDKTTF</sequence>
<evidence type="ECO:0000313" key="2">
    <source>
        <dbReference type="EMBL" id="NIJ43700.1"/>
    </source>
</evidence>
<feature type="chain" id="PRO_5045460796" description="Lipoprotein" evidence="1">
    <location>
        <begin position="21"/>
        <end position="207"/>
    </location>
</feature>
<protein>
    <recommendedName>
        <fullName evidence="4">Lipoprotein</fullName>
    </recommendedName>
</protein>
<keyword evidence="3" id="KW-1185">Reference proteome</keyword>
<dbReference type="RefSeq" id="WP_167182402.1">
    <property type="nucleotide sequence ID" value="NZ_JAASQL010000001.1"/>
</dbReference>
<organism evidence="2 3">
    <name type="scientific">Wenyingzhuangia heitensis</name>
    <dbReference type="NCBI Taxonomy" id="1487859"/>
    <lineage>
        <taxon>Bacteria</taxon>
        <taxon>Pseudomonadati</taxon>
        <taxon>Bacteroidota</taxon>
        <taxon>Flavobacteriia</taxon>
        <taxon>Flavobacteriales</taxon>
        <taxon>Flavobacteriaceae</taxon>
        <taxon>Wenyingzhuangia</taxon>
    </lineage>
</organism>
<evidence type="ECO:0000313" key="3">
    <source>
        <dbReference type="Proteomes" id="UP000745859"/>
    </source>
</evidence>